<dbReference type="GO" id="GO:0004672">
    <property type="term" value="F:protein kinase activity"/>
    <property type="evidence" value="ECO:0007669"/>
    <property type="project" value="InterPro"/>
</dbReference>
<proteinExistence type="predicted"/>
<dbReference type="HOGENOM" id="CLU_918627_0_0_1"/>
<evidence type="ECO:0000313" key="3">
    <source>
        <dbReference type="Proteomes" id="UP000016930"/>
    </source>
</evidence>
<gene>
    <name evidence="2" type="ORF">CERSUDRAFT_109991</name>
</gene>
<dbReference type="SMART" id="SM00220">
    <property type="entry name" value="S_TKc"/>
    <property type="match status" value="1"/>
</dbReference>
<protein>
    <recommendedName>
        <fullName evidence="1">Protein kinase domain-containing protein</fullName>
    </recommendedName>
</protein>
<accession>M2QWD3</accession>
<dbReference type="GO" id="GO:0005524">
    <property type="term" value="F:ATP binding"/>
    <property type="evidence" value="ECO:0007669"/>
    <property type="project" value="InterPro"/>
</dbReference>
<dbReference type="InterPro" id="IPR000719">
    <property type="entry name" value="Prot_kinase_dom"/>
</dbReference>
<dbReference type="SUPFAM" id="SSF56112">
    <property type="entry name" value="Protein kinase-like (PK-like)"/>
    <property type="match status" value="1"/>
</dbReference>
<reference evidence="2 3" key="1">
    <citation type="journal article" date="2012" name="Proc. Natl. Acad. Sci. U.S.A.">
        <title>Comparative genomics of Ceriporiopsis subvermispora and Phanerochaete chrysosporium provide insight into selective ligninolysis.</title>
        <authorList>
            <person name="Fernandez-Fueyo E."/>
            <person name="Ruiz-Duenas F.J."/>
            <person name="Ferreira P."/>
            <person name="Floudas D."/>
            <person name="Hibbett D.S."/>
            <person name="Canessa P."/>
            <person name="Larrondo L.F."/>
            <person name="James T.Y."/>
            <person name="Seelenfreund D."/>
            <person name="Lobos S."/>
            <person name="Polanco R."/>
            <person name="Tello M."/>
            <person name="Honda Y."/>
            <person name="Watanabe T."/>
            <person name="Watanabe T."/>
            <person name="Ryu J.S."/>
            <person name="Kubicek C.P."/>
            <person name="Schmoll M."/>
            <person name="Gaskell J."/>
            <person name="Hammel K.E."/>
            <person name="St John F.J."/>
            <person name="Vanden Wymelenberg A."/>
            <person name="Sabat G."/>
            <person name="Splinter BonDurant S."/>
            <person name="Syed K."/>
            <person name="Yadav J.S."/>
            <person name="Doddapaneni H."/>
            <person name="Subramanian V."/>
            <person name="Lavin J.L."/>
            <person name="Oguiza J.A."/>
            <person name="Perez G."/>
            <person name="Pisabarro A.G."/>
            <person name="Ramirez L."/>
            <person name="Santoyo F."/>
            <person name="Master E."/>
            <person name="Coutinho P.M."/>
            <person name="Henrissat B."/>
            <person name="Lombard V."/>
            <person name="Magnuson J.K."/>
            <person name="Kuees U."/>
            <person name="Hori C."/>
            <person name="Igarashi K."/>
            <person name="Samejima M."/>
            <person name="Held B.W."/>
            <person name="Barry K.W."/>
            <person name="LaButti K.M."/>
            <person name="Lapidus A."/>
            <person name="Lindquist E.A."/>
            <person name="Lucas S.M."/>
            <person name="Riley R."/>
            <person name="Salamov A.A."/>
            <person name="Hoffmeister D."/>
            <person name="Schwenk D."/>
            <person name="Hadar Y."/>
            <person name="Yarden O."/>
            <person name="de Vries R.P."/>
            <person name="Wiebenga A."/>
            <person name="Stenlid J."/>
            <person name="Eastwood D."/>
            <person name="Grigoriev I.V."/>
            <person name="Berka R.M."/>
            <person name="Blanchette R.A."/>
            <person name="Kersten P."/>
            <person name="Martinez A.T."/>
            <person name="Vicuna R."/>
            <person name="Cullen D."/>
        </authorList>
    </citation>
    <scope>NUCLEOTIDE SEQUENCE [LARGE SCALE GENOMIC DNA]</scope>
    <source>
        <strain evidence="2 3">B</strain>
    </source>
</reference>
<dbReference type="OrthoDB" id="2793880at2759"/>
<dbReference type="InterPro" id="IPR011009">
    <property type="entry name" value="Kinase-like_dom_sf"/>
</dbReference>
<organism evidence="2 3">
    <name type="scientific">Ceriporiopsis subvermispora (strain B)</name>
    <name type="common">White-rot fungus</name>
    <name type="synonym">Gelatoporia subvermispora</name>
    <dbReference type="NCBI Taxonomy" id="914234"/>
    <lineage>
        <taxon>Eukaryota</taxon>
        <taxon>Fungi</taxon>
        <taxon>Dikarya</taxon>
        <taxon>Basidiomycota</taxon>
        <taxon>Agaricomycotina</taxon>
        <taxon>Agaricomycetes</taxon>
        <taxon>Polyporales</taxon>
        <taxon>Gelatoporiaceae</taxon>
        <taxon>Gelatoporia</taxon>
    </lineage>
</organism>
<evidence type="ECO:0000259" key="1">
    <source>
        <dbReference type="PROSITE" id="PS50011"/>
    </source>
</evidence>
<dbReference type="PROSITE" id="PS50011">
    <property type="entry name" value="PROTEIN_KINASE_DOM"/>
    <property type="match status" value="1"/>
</dbReference>
<dbReference type="Gene3D" id="1.10.510.10">
    <property type="entry name" value="Transferase(Phosphotransferase) domain 1"/>
    <property type="match status" value="1"/>
</dbReference>
<evidence type="ECO:0000313" key="2">
    <source>
        <dbReference type="EMBL" id="EMD41403.1"/>
    </source>
</evidence>
<keyword evidence="3" id="KW-1185">Reference proteome</keyword>
<sequence length="294" mass="33612">MGLNDEEYNWQQDELEALINRGIRLQGQMDPKNKVRVAYDTCQRECIVKVMSNDSDELDVLQRLLALPSPRNHVIPCELIRCKSSTLAFMPLLRVLSGHIIPYHGVQSILDFMTQMVEALDFMHEHYIAYSDVANLNIVAPSKNTPAEFPPFSITRGRYYIIDFGSSRVLPKGPGEGLLVGDFFQYPGHFMPPEGTDAVDPYAYDVYSLGETIHDVCEAARHRAQIQAPRSVLHLVNTLRSPDPSRRPTMRQLVGITRAICFWVSNTTWLYKVFPAIIADYLDYYGWRLIRVFV</sequence>
<feature type="domain" description="Protein kinase" evidence="1">
    <location>
        <begin position="1"/>
        <end position="294"/>
    </location>
</feature>
<dbReference type="AlphaFoldDB" id="M2QWD3"/>
<dbReference type="EMBL" id="KB445791">
    <property type="protein sequence ID" value="EMD41403.1"/>
    <property type="molecule type" value="Genomic_DNA"/>
</dbReference>
<dbReference type="Proteomes" id="UP000016930">
    <property type="component" value="Unassembled WGS sequence"/>
</dbReference>
<name>M2QWD3_CERS8</name>